<dbReference type="Pfam" id="PF07583">
    <property type="entry name" value="PSCyt2"/>
    <property type="match status" value="1"/>
</dbReference>
<evidence type="ECO:0000313" key="5">
    <source>
        <dbReference type="EMBL" id="SFI69277.1"/>
    </source>
</evidence>
<organism evidence="5 6">
    <name type="scientific">Planctomicrobium piriforme</name>
    <dbReference type="NCBI Taxonomy" id="1576369"/>
    <lineage>
        <taxon>Bacteria</taxon>
        <taxon>Pseudomonadati</taxon>
        <taxon>Planctomycetota</taxon>
        <taxon>Planctomycetia</taxon>
        <taxon>Planctomycetales</taxon>
        <taxon>Planctomycetaceae</taxon>
        <taxon>Planctomicrobium</taxon>
    </lineage>
</organism>
<accession>A0A1I3K9Y8</accession>
<feature type="domain" description="DUF1549" evidence="3">
    <location>
        <begin position="434"/>
        <end position="613"/>
    </location>
</feature>
<dbReference type="RefSeq" id="WP_175517548.1">
    <property type="nucleotide sequence ID" value="NZ_FOQD01000011.1"/>
</dbReference>
<dbReference type="InterPro" id="IPR022655">
    <property type="entry name" value="DUF1553"/>
</dbReference>
<feature type="repeat" description="TPR" evidence="1">
    <location>
        <begin position="227"/>
        <end position="260"/>
    </location>
</feature>
<feature type="repeat" description="TPR" evidence="1">
    <location>
        <begin position="193"/>
        <end position="226"/>
    </location>
</feature>
<dbReference type="PANTHER" id="PTHR35889">
    <property type="entry name" value="CYCLOINULO-OLIGOSACCHARIDE FRUCTANOTRANSFERASE-RELATED"/>
    <property type="match status" value="1"/>
</dbReference>
<sequence length="1009" mass="113894">MRRHGQHRNIIRSLLAVSTAAVILLFSAGNEHPLFAADAAAKPVDPPNPAQVQIDQYQEQVRSGQVEPLIQACTQAIAANPKNFVAYIGRGMGLNAQNKYDEAAKDFDQALKVEGQSPAAVTTRGQAYMHRSYALNQQGKFLEAIDSAYFSLLEKADNAQAHHYRAMAYIGWNKLDKSIASCNRALDADPKFAEALSTRGYVYGLKGDYNKNFEDQEKALAIDPKLAVALQRRAAANMAKGKADLAAKDIEEAIRINPNSADAYCDRAIMNGMVRNYTQALADVEQAIKADPNSARARVQYAQAMQSMKKPDEALKSLTEAIRINPNLVEALNLRGTLYLESKQSDKALEDFNKAIATDPKSLASYQGRAKAYRQLKKMDEATADLAKIRELQPPPTTKNAKKSEEDEAPPSFQVTSKGVDPARRAKALDAAKQIDTLVEANYKKHKIEPNPLTNDSQFVRRIYLDITGTIPTYSQTKKFLLSKDADKRANLIDELLKSDGYASHNFNYWADVLRYTDRLSEDVRGEPYRQWIKQSLAENKPWDKFVSELVTAEGLIWQNPATGYAQRDANMPLDSMNNTVRIFLGTRIGCAQCHNHPFDRWTQKEFYEMAAFTFGTAASTNGGDKRFWQTNPTDRLHEEFAEIEQEEEERRANYYKFDAIIRVNMRIVNNQSNKQIQLPKDYAYDDAKPSTVVPPKTIFGKPAVIKPGETRQQAFSRWLTDKENPRFARTIANRLWKQSFGVGQIEPVDDMTDHTEAENPPLMNFLEEQMKDLNFDMKEYLRIVYNTQTYQRQACFEEVPVGAVYHFPGPLLRRMSAEQVWDSFLTLTLADPSEYREMSAEVRSQVVGADLAKISAESLLAAEKEQYSVDYKNSKWQDKHKYKGVLLARASELPSPIPANHFLRTFGQSDRQQIASSSTTGSVPQVLFMFNGPVSHMLLEKNSTIYNNVMSKKTIPDRVSAIFMTVLNREPDAEDLALSEQEIKVNDLPGYGNVIWSLVNTREFLFIQ</sequence>
<evidence type="ECO:0000256" key="1">
    <source>
        <dbReference type="PROSITE-ProRule" id="PRU00339"/>
    </source>
</evidence>
<reference evidence="6" key="1">
    <citation type="submission" date="2016-10" db="EMBL/GenBank/DDBJ databases">
        <authorList>
            <person name="Varghese N."/>
            <person name="Submissions S."/>
        </authorList>
    </citation>
    <scope>NUCLEOTIDE SEQUENCE [LARGE SCALE GENOMIC DNA]</scope>
    <source>
        <strain evidence="6">DSM 26348</strain>
    </source>
</reference>
<feature type="repeat" description="TPR" evidence="1">
    <location>
        <begin position="295"/>
        <end position="328"/>
    </location>
</feature>
<feature type="domain" description="DUF1553" evidence="4">
    <location>
        <begin position="714"/>
        <end position="980"/>
    </location>
</feature>
<keyword evidence="6" id="KW-1185">Reference proteome</keyword>
<dbReference type="Pfam" id="PF14559">
    <property type="entry name" value="TPR_19"/>
    <property type="match status" value="1"/>
</dbReference>
<dbReference type="InterPro" id="IPR011990">
    <property type="entry name" value="TPR-like_helical_dom_sf"/>
</dbReference>
<dbReference type="Pfam" id="PF13181">
    <property type="entry name" value="TPR_8"/>
    <property type="match status" value="2"/>
</dbReference>
<feature type="repeat" description="TPR" evidence="1">
    <location>
        <begin position="261"/>
        <end position="294"/>
    </location>
</feature>
<dbReference type="PANTHER" id="PTHR35889:SF3">
    <property type="entry name" value="F-BOX DOMAIN-CONTAINING PROTEIN"/>
    <property type="match status" value="1"/>
</dbReference>
<dbReference type="SUPFAM" id="SSF48452">
    <property type="entry name" value="TPR-like"/>
    <property type="match status" value="1"/>
</dbReference>
<feature type="repeat" description="TPR" evidence="1">
    <location>
        <begin position="84"/>
        <end position="117"/>
    </location>
</feature>
<protein>
    <submittedName>
        <fullName evidence="5">Tetratricopeptide repeat-containing protein</fullName>
    </submittedName>
</protein>
<dbReference type="InterPro" id="IPR011444">
    <property type="entry name" value="DUF1549"/>
</dbReference>
<evidence type="ECO:0000259" key="3">
    <source>
        <dbReference type="Pfam" id="PF07583"/>
    </source>
</evidence>
<dbReference type="Pfam" id="PF07587">
    <property type="entry name" value="PSD1"/>
    <property type="match status" value="1"/>
</dbReference>
<dbReference type="InterPro" id="IPR019734">
    <property type="entry name" value="TPR_rpt"/>
</dbReference>
<evidence type="ECO:0000256" key="2">
    <source>
        <dbReference type="SAM" id="MobiDB-lite"/>
    </source>
</evidence>
<dbReference type="Proteomes" id="UP000199518">
    <property type="component" value="Unassembled WGS sequence"/>
</dbReference>
<dbReference type="SMART" id="SM00028">
    <property type="entry name" value="TPR"/>
    <property type="match status" value="9"/>
</dbReference>
<evidence type="ECO:0000259" key="4">
    <source>
        <dbReference type="Pfam" id="PF07587"/>
    </source>
</evidence>
<feature type="repeat" description="TPR" evidence="1">
    <location>
        <begin position="329"/>
        <end position="362"/>
    </location>
</feature>
<dbReference type="Gene3D" id="1.25.40.10">
    <property type="entry name" value="Tetratricopeptide repeat domain"/>
    <property type="match status" value="4"/>
</dbReference>
<keyword evidence="1" id="KW-0802">TPR repeat</keyword>
<proteinExistence type="predicted"/>
<dbReference type="PROSITE" id="PS50005">
    <property type="entry name" value="TPR"/>
    <property type="match status" value="6"/>
</dbReference>
<evidence type="ECO:0000313" key="6">
    <source>
        <dbReference type="Proteomes" id="UP000199518"/>
    </source>
</evidence>
<gene>
    <name evidence="5" type="ORF">SAMN05421753_111163</name>
</gene>
<dbReference type="EMBL" id="FOQD01000011">
    <property type="protein sequence ID" value="SFI69277.1"/>
    <property type="molecule type" value="Genomic_DNA"/>
</dbReference>
<dbReference type="Pfam" id="PF13432">
    <property type="entry name" value="TPR_16"/>
    <property type="match status" value="2"/>
</dbReference>
<dbReference type="AlphaFoldDB" id="A0A1I3K9Y8"/>
<name>A0A1I3K9Y8_9PLAN</name>
<feature type="region of interest" description="Disordered" evidence="2">
    <location>
        <begin position="387"/>
        <end position="422"/>
    </location>
</feature>
<dbReference type="STRING" id="1576369.SAMN05421753_111163"/>